<dbReference type="Proteomes" id="UP000198648">
    <property type="component" value="Unassembled WGS sequence"/>
</dbReference>
<reference evidence="4 5" key="1">
    <citation type="submission" date="2016-10" db="EMBL/GenBank/DDBJ databases">
        <authorList>
            <person name="de Groot N.N."/>
        </authorList>
    </citation>
    <scope>NUCLEOTIDE SEQUENCE [LARGE SCALE GENOMIC DNA]</scope>
    <source>
        <strain evidence="4 5">DSM 27078</strain>
    </source>
</reference>
<dbReference type="PROSITE" id="PS50853">
    <property type="entry name" value="FN3"/>
    <property type="match status" value="1"/>
</dbReference>
<dbReference type="InterPro" id="IPR026444">
    <property type="entry name" value="Secre_tail"/>
</dbReference>
<dbReference type="SMART" id="SM00060">
    <property type="entry name" value="FN3"/>
    <property type="match status" value="3"/>
</dbReference>
<accession>A0A1H9C927</accession>
<evidence type="ECO:0000313" key="4">
    <source>
        <dbReference type="EMBL" id="SEP97750.1"/>
    </source>
</evidence>
<sequence length="795" mass="84795">MKTKLCSFLPLLFMLVFSTVKAQLATFDTNLQSYNITMTSATISNIITSSTSVTVYYQLATGNAGNVALAPTAGGGSNSSGTWVTVRNLNSLTPNTTYYFRFRADNASGTSYSGTGSFTTLSGAPTISISSTPTTSNSATINYSLNAWGNTTTSLVRYGLTSGNLSSQVVGNSASGTTDTPSTVNIPSLLPNTTYYYQVEATNSVGTTMSTIGNFTTASLPNSLIADYRFDFGYSDINNNNPFTANSGTSFTTDRNGNVNSALSINNTGITAVIPGLPYGNSPRSISFWAKTTSMWPSYNMTFSYGQSSGSSACGGSFNSSIVEFLGYGNNFSANSANTNNTWYYFTYTYDGTTAKIYKNGTLLTSTPKTWNTLNNNNIFKLGVGVGGELSFIGAIDDLKIHNYVISDAQITQLYLGSAVPEISNISVNPSANGARINYTVNAKNAATTTVIKYGLSSGALVNQATGFSASGNTNTPGYLDLTGLSNYTTYYFEIEATNSIGITTSTIGTFTTGLTSAIADYRFDNSYNNINGTNPFSSNGGTSFTTDRYGVPNSALNIVNTGSNATINSLPYSNSARTISFWAKLNVLQAPYNMTFSYGQSNTSNACGGSFNNTAVEFFGFGNNLSGNSSNAVSTWYFFTYTYDGTNAKIYKNGILLSSVPKTWNTLNNSNIFKLGTGVGGELTFNGAIDDLKIFNYVLSDSQITELYTTNTLTASSFNQNTLEAGLYPNPVQDILNISIENQIAKVEVFTIQGQKVMESNSNEINMSALTSGIYLVKIIDENNAIATKKVVKK</sequence>
<dbReference type="RefSeq" id="WP_091467760.1">
    <property type="nucleotide sequence ID" value="NZ_FOEI01000004.1"/>
</dbReference>
<organism evidence="4 5">
    <name type="scientific">Flavobacterium urocaniciphilum</name>
    <dbReference type="NCBI Taxonomy" id="1299341"/>
    <lineage>
        <taxon>Bacteria</taxon>
        <taxon>Pseudomonadati</taxon>
        <taxon>Bacteroidota</taxon>
        <taxon>Flavobacteriia</taxon>
        <taxon>Flavobacteriales</taxon>
        <taxon>Flavobacteriaceae</taxon>
        <taxon>Flavobacterium</taxon>
    </lineage>
</organism>
<dbReference type="OrthoDB" id="1281073at2"/>
<protein>
    <submittedName>
        <fullName evidence="4">Por secretion system C-terminal sorting domain-containing protein</fullName>
    </submittedName>
</protein>
<evidence type="ECO:0000256" key="2">
    <source>
        <dbReference type="SAM" id="SignalP"/>
    </source>
</evidence>
<feature type="domain" description="Fibronectin type-III" evidence="3">
    <location>
        <begin position="125"/>
        <end position="223"/>
    </location>
</feature>
<dbReference type="GO" id="GO:0003993">
    <property type="term" value="F:acid phosphatase activity"/>
    <property type="evidence" value="ECO:0007669"/>
    <property type="project" value="InterPro"/>
</dbReference>
<dbReference type="Gene3D" id="2.60.40.380">
    <property type="entry name" value="Purple acid phosphatase-like, N-terminal"/>
    <property type="match status" value="1"/>
</dbReference>
<dbReference type="GO" id="GO:0046872">
    <property type="term" value="F:metal ion binding"/>
    <property type="evidence" value="ECO:0007669"/>
    <property type="project" value="InterPro"/>
</dbReference>
<feature type="chain" id="PRO_5011732269" evidence="2">
    <location>
        <begin position="23"/>
        <end position="795"/>
    </location>
</feature>
<evidence type="ECO:0000259" key="3">
    <source>
        <dbReference type="PROSITE" id="PS50853"/>
    </source>
</evidence>
<dbReference type="EMBL" id="FOEI01000004">
    <property type="protein sequence ID" value="SEP97750.1"/>
    <property type="molecule type" value="Genomic_DNA"/>
</dbReference>
<dbReference type="Gene3D" id="2.60.120.200">
    <property type="match status" value="2"/>
</dbReference>
<dbReference type="InterPro" id="IPR013320">
    <property type="entry name" value="ConA-like_dom_sf"/>
</dbReference>
<dbReference type="NCBIfam" id="TIGR04183">
    <property type="entry name" value="Por_Secre_tail"/>
    <property type="match status" value="1"/>
</dbReference>
<proteinExistence type="predicted"/>
<evidence type="ECO:0000313" key="5">
    <source>
        <dbReference type="Proteomes" id="UP000198648"/>
    </source>
</evidence>
<dbReference type="InterPro" id="IPR036116">
    <property type="entry name" value="FN3_sf"/>
</dbReference>
<dbReference type="InterPro" id="IPR003961">
    <property type="entry name" value="FN3_dom"/>
</dbReference>
<dbReference type="GO" id="GO:0004553">
    <property type="term" value="F:hydrolase activity, hydrolyzing O-glycosyl compounds"/>
    <property type="evidence" value="ECO:0007669"/>
    <property type="project" value="UniProtKB-ARBA"/>
</dbReference>
<evidence type="ECO:0000256" key="1">
    <source>
        <dbReference type="ARBA" id="ARBA00022729"/>
    </source>
</evidence>
<feature type="signal peptide" evidence="2">
    <location>
        <begin position="1"/>
        <end position="22"/>
    </location>
</feature>
<dbReference type="Pfam" id="PF16656">
    <property type="entry name" value="Pur_ac_phosph_N"/>
    <property type="match status" value="1"/>
</dbReference>
<keyword evidence="5" id="KW-1185">Reference proteome</keyword>
<gene>
    <name evidence="4" type="ORF">SAMN05444005_104114</name>
</gene>
<dbReference type="SUPFAM" id="SSF49265">
    <property type="entry name" value="Fibronectin type III"/>
    <property type="match status" value="1"/>
</dbReference>
<dbReference type="InterPro" id="IPR015914">
    <property type="entry name" value="PAPs_N"/>
</dbReference>
<keyword evidence="1 2" id="KW-0732">Signal</keyword>
<dbReference type="STRING" id="1299341.SAMN05444005_104114"/>
<dbReference type="Pfam" id="PF13385">
    <property type="entry name" value="Laminin_G_3"/>
    <property type="match status" value="2"/>
</dbReference>
<name>A0A1H9C927_9FLAO</name>
<dbReference type="Pfam" id="PF18962">
    <property type="entry name" value="Por_Secre_tail"/>
    <property type="match status" value="1"/>
</dbReference>
<dbReference type="GO" id="GO:0005975">
    <property type="term" value="P:carbohydrate metabolic process"/>
    <property type="evidence" value="ECO:0007669"/>
    <property type="project" value="UniProtKB-ARBA"/>
</dbReference>
<dbReference type="SUPFAM" id="SSF49899">
    <property type="entry name" value="Concanavalin A-like lectins/glucanases"/>
    <property type="match status" value="2"/>
</dbReference>
<dbReference type="AlphaFoldDB" id="A0A1H9C927"/>
<dbReference type="CDD" id="cd00063">
    <property type="entry name" value="FN3"/>
    <property type="match status" value="2"/>
</dbReference>